<organism evidence="3 4">
    <name type="scientific">Fusarium sarcochroum</name>
    <dbReference type="NCBI Taxonomy" id="1208366"/>
    <lineage>
        <taxon>Eukaryota</taxon>
        <taxon>Fungi</taxon>
        <taxon>Dikarya</taxon>
        <taxon>Ascomycota</taxon>
        <taxon>Pezizomycotina</taxon>
        <taxon>Sordariomycetes</taxon>
        <taxon>Hypocreomycetidae</taxon>
        <taxon>Hypocreales</taxon>
        <taxon>Nectriaceae</taxon>
        <taxon>Fusarium</taxon>
        <taxon>Fusarium lateritium species complex</taxon>
    </lineage>
</organism>
<comment type="caution">
    <text evidence="3">The sequence shown here is derived from an EMBL/GenBank/DDBJ whole genome shotgun (WGS) entry which is preliminary data.</text>
</comment>
<protein>
    <recommendedName>
        <fullName evidence="2">HhH-GPD domain-containing protein</fullName>
    </recommendedName>
</protein>
<gene>
    <name evidence="3" type="ORF">FSARC_13337</name>
</gene>
<reference evidence="3" key="1">
    <citation type="journal article" date="2020" name="BMC Genomics">
        <title>Correction to: Identification and distribution of gene clusters required for synthesis of sphingolipid metabolism inhibitors in diverse species of the filamentous fungus Fusarium.</title>
        <authorList>
            <person name="Kim H.S."/>
            <person name="Lohmar J.M."/>
            <person name="Busman M."/>
            <person name="Brown D.W."/>
            <person name="Naumann T.A."/>
            <person name="Divon H.H."/>
            <person name="Lysoe E."/>
            <person name="Uhlig S."/>
            <person name="Proctor R.H."/>
        </authorList>
    </citation>
    <scope>NUCLEOTIDE SEQUENCE</scope>
    <source>
        <strain evidence="3">NRRL 20472</strain>
    </source>
</reference>
<dbReference type="GO" id="GO:0000702">
    <property type="term" value="F:oxidized base lesion DNA N-glycosylase activity"/>
    <property type="evidence" value="ECO:0007669"/>
    <property type="project" value="UniProtKB-ARBA"/>
</dbReference>
<dbReference type="InterPro" id="IPR003265">
    <property type="entry name" value="HhH-GPD_domain"/>
</dbReference>
<dbReference type="SMART" id="SM00478">
    <property type="entry name" value="ENDO3c"/>
    <property type="match status" value="1"/>
</dbReference>
<dbReference type="PANTHER" id="PTHR47203:SF1">
    <property type="entry name" value="HYPOTHETICAL BASE EXCISION DNA REPAIR PROTEIN (EUROFUNG)"/>
    <property type="match status" value="1"/>
</dbReference>
<dbReference type="InterPro" id="IPR011257">
    <property type="entry name" value="DNA_glycosylase"/>
</dbReference>
<dbReference type="SUPFAM" id="SSF48150">
    <property type="entry name" value="DNA-glycosylase"/>
    <property type="match status" value="1"/>
</dbReference>
<dbReference type="OrthoDB" id="5607at2759"/>
<evidence type="ECO:0000313" key="3">
    <source>
        <dbReference type="EMBL" id="KAF4949916.1"/>
    </source>
</evidence>
<accession>A0A8H4T271</accession>
<dbReference type="PANTHER" id="PTHR47203">
    <property type="match status" value="1"/>
</dbReference>
<feature type="domain" description="HhH-GPD" evidence="2">
    <location>
        <begin position="137"/>
        <end position="297"/>
    </location>
</feature>
<feature type="region of interest" description="Disordered" evidence="1">
    <location>
        <begin position="1"/>
        <end position="83"/>
    </location>
</feature>
<proteinExistence type="predicted"/>
<dbReference type="EMBL" id="JABEXW010000990">
    <property type="protein sequence ID" value="KAF4949916.1"/>
    <property type="molecule type" value="Genomic_DNA"/>
</dbReference>
<name>A0A8H4T271_9HYPO</name>
<dbReference type="Gene3D" id="1.10.340.30">
    <property type="entry name" value="Hypothetical protein, domain 2"/>
    <property type="match status" value="1"/>
</dbReference>
<dbReference type="Gene3D" id="1.10.1670.10">
    <property type="entry name" value="Helix-hairpin-Helix base-excision DNA repair enzymes (C-terminal)"/>
    <property type="match status" value="1"/>
</dbReference>
<dbReference type="InterPro" id="IPR023170">
    <property type="entry name" value="HhH_base_excis_C"/>
</dbReference>
<dbReference type="CDD" id="cd00056">
    <property type="entry name" value="ENDO3c"/>
    <property type="match status" value="1"/>
</dbReference>
<dbReference type="AlphaFoldDB" id="A0A8H4T271"/>
<dbReference type="Pfam" id="PF00730">
    <property type="entry name" value="HhH-GPD"/>
    <property type="match status" value="1"/>
</dbReference>
<evidence type="ECO:0000259" key="2">
    <source>
        <dbReference type="SMART" id="SM00478"/>
    </source>
</evidence>
<keyword evidence="4" id="KW-1185">Reference proteome</keyword>
<sequence length="324" mass="35882">MTPTRRPVTRAITRTCGGLGQGQGRISKRSAAASNDTGRVNGEDNHKTSHPNKLPQQHKAVASASLSERKLASWSRHSASSPFPDFDHPSAKECQIAHHVLQDMHGDTVKANFAQGDEPVADGQYTSVMDALVVAALSQATSWKNAKRAMNHMKQVYGSAFAYDAIVEGGVDKLRDALRPGGMQNRKSKILIGLLQDVKSRHGRWDLQFLFNASDEEVVKEVVSYWGLGPKCAHCLMSICLKRDRFAVDTHIYRLSGLWGWRPHDAGVEKVQAHLDHRIPIEIKFALHYEMIVHGRECRACASGIEQSLKCPVRKALHSSQVEP</sequence>
<evidence type="ECO:0000313" key="4">
    <source>
        <dbReference type="Proteomes" id="UP000622797"/>
    </source>
</evidence>
<evidence type="ECO:0000256" key="1">
    <source>
        <dbReference type="SAM" id="MobiDB-lite"/>
    </source>
</evidence>
<dbReference type="GO" id="GO:0006285">
    <property type="term" value="P:base-excision repair, AP site formation"/>
    <property type="evidence" value="ECO:0007669"/>
    <property type="project" value="UniProtKB-ARBA"/>
</dbReference>
<reference evidence="3" key="2">
    <citation type="submission" date="2020-05" db="EMBL/GenBank/DDBJ databases">
        <authorList>
            <person name="Kim H.-S."/>
            <person name="Proctor R.H."/>
            <person name="Brown D.W."/>
        </authorList>
    </citation>
    <scope>NUCLEOTIDE SEQUENCE</scope>
    <source>
        <strain evidence="3">NRRL 20472</strain>
    </source>
</reference>
<dbReference type="Proteomes" id="UP000622797">
    <property type="component" value="Unassembled WGS sequence"/>
</dbReference>